<dbReference type="InterPro" id="IPR051396">
    <property type="entry name" value="Bact_Antivir_Def_Nuclease"/>
</dbReference>
<dbReference type="Pfam" id="PF13304">
    <property type="entry name" value="AAA_21"/>
    <property type="match status" value="1"/>
</dbReference>
<dbReference type="AlphaFoldDB" id="A0A1F6GZG4"/>
<dbReference type="Gene3D" id="3.40.50.300">
    <property type="entry name" value="P-loop containing nucleotide triphosphate hydrolases"/>
    <property type="match status" value="1"/>
</dbReference>
<dbReference type="InterPro" id="IPR003959">
    <property type="entry name" value="ATPase_AAA_core"/>
</dbReference>
<dbReference type="InterPro" id="IPR027417">
    <property type="entry name" value="P-loop_NTPase"/>
</dbReference>
<dbReference type="SUPFAM" id="SSF52540">
    <property type="entry name" value="P-loop containing nucleoside triphosphate hydrolases"/>
    <property type="match status" value="1"/>
</dbReference>
<evidence type="ECO:0000313" key="2">
    <source>
        <dbReference type="EMBL" id="OGH03556.1"/>
    </source>
</evidence>
<reference evidence="2 3" key="1">
    <citation type="journal article" date="2016" name="Nat. Commun.">
        <title>Thousands of microbial genomes shed light on interconnected biogeochemical processes in an aquifer system.</title>
        <authorList>
            <person name="Anantharaman K."/>
            <person name="Brown C.T."/>
            <person name="Hug L.A."/>
            <person name="Sharon I."/>
            <person name="Castelle C.J."/>
            <person name="Probst A.J."/>
            <person name="Thomas B.C."/>
            <person name="Singh A."/>
            <person name="Wilkins M.J."/>
            <person name="Karaoz U."/>
            <person name="Brodie E.L."/>
            <person name="Williams K.H."/>
            <person name="Hubbard S.S."/>
            <person name="Banfield J.F."/>
        </authorList>
    </citation>
    <scope>NUCLEOTIDE SEQUENCE [LARGE SCALE GENOMIC DNA]</scope>
</reference>
<dbReference type="GO" id="GO:0005524">
    <property type="term" value="F:ATP binding"/>
    <property type="evidence" value="ECO:0007669"/>
    <property type="project" value="InterPro"/>
</dbReference>
<dbReference type="CDD" id="cd00267">
    <property type="entry name" value="ABC_ATPase"/>
    <property type="match status" value="1"/>
</dbReference>
<comment type="caution">
    <text evidence="2">The sequence shown here is derived from an EMBL/GenBank/DDBJ whole genome shotgun (WGS) entry which is preliminary data.</text>
</comment>
<proteinExistence type="predicted"/>
<protein>
    <recommendedName>
        <fullName evidence="1">ATPase AAA-type core domain-containing protein</fullName>
    </recommendedName>
</protein>
<name>A0A1F6GZG4_9PROT</name>
<dbReference type="PANTHER" id="PTHR43581">
    <property type="entry name" value="ATP/GTP PHOSPHATASE"/>
    <property type="match status" value="1"/>
</dbReference>
<dbReference type="GO" id="GO:0016887">
    <property type="term" value="F:ATP hydrolysis activity"/>
    <property type="evidence" value="ECO:0007669"/>
    <property type="project" value="InterPro"/>
</dbReference>
<dbReference type="Pfam" id="PF13489">
    <property type="entry name" value="Methyltransf_23"/>
    <property type="match status" value="1"/>
</dbReference>
<dbReference type="InterPro" id="IPR029063">
    <property type="entry name" value="SAM-dependent_MTases_sf"/>
</dbReference>
<gene>
    <name evidence="2" type="ORF">A2557_01225</name>
</gene>
<dbReference type="PANTHER" id="PTHR43581:SF4">
    <property type="entry name" value="ATP_GTP PHOSPHATASE"/>
    <property type="match status" value="1"/>
</dbReference>
<organism evidence="2 3">
    <name type="scientific">Candidatus Lambdaproteobacteria bacterium RIFOXYD2_FULL_56_26</name>
    <dbReference type="NCBI Taxonomy" id="1817773"/>
    <lineage>
        <taxon>Bacteria</taxon>
        <taxon>Pseudomonadati</taxon>
        <taxon>Pseudomonadota</taxon>
        <taxon>Candidatus Lambdaproteobacteria</taxon>
    </lineage>
</organism>
<evidence type="ECO:0000259" key="1">
    <source>
        <dbReference type="Pfam" id="PF13304"/>
    </source>
</evidence>
<sequence>MARAYPKKVSKIKFFCKPPWHQSRPCPPLSFHLGSFFFLGTLVQGSSCFFGLDNLFAEKKMKLAQLNLSQELTEPLGLQPVKMDRLGPLVVLAGENGAGKSRLLGLVKKRKGFKSFSEFVTRQIQMEGLKNSVQQIQLQLKKGLSPTHRLQLEQNEKHQQREMVQIQLLLEGMSDFAGELSAENWPQLIEFVPKKPISSPSLSNDNRTIWLQRTIHQGIDSYAQTTLEIIRLALQQRASSTSEDKKTFQVTEAEKTQAEQNWEKLGALVESLLDTVLTANKDQEASLFGRPIGGAHELSDGQKVLLQFCAALYMQEVDLDQAIILMDEPENHLHPAALLQVIDRVRAAIPNGQLWIATHSVHILAHLYQLDSNCLWFMDQGKVEWAGRIPEKVLGTLLGKPEERERLSDFLGLPAQLGSLSFAAESLFPPETVGYLPGDPQTQQIHEALSQIRQEGQKVRLLDFGAGKGRLLAALRDLSPEGESLADWLDYFAYDQKEEVECKQEIVRLYGDGTNRYFQKYTDLKSRREDTFDLVLMCNVLHEVEPKDWNNLLGDGSLFYTLLKDTGHLCIVEDQLLQRGEKAHQNGFLVLDQPQFRELFSLTPENYLERSQKEGRLKAHFFPRSCLANYSAETRKQAIKLLKESALEELKKLRIGTDDSQSGRLHGFWSQQFANASLALEQL</sequence>
<dbReference type="Gene3D" id="3.40.50.150">
    <property type="entry name" value="Vaccinia Virus protein VP39"/>
    <property type="match status" value="1"/>
</dbReference>
<feature type="domain" description="ATPase AAA-type core" evidence="1">
    <location>
        <begin position="295"/>
        <end position="364"/>
    </location>
</feature>
<dbReference type="EMBL" id="MFNF01000015">
    <property type="protein sequence ID" value="OGH03556.1"/>
    <property type="molecule type" value="Genomic_DNA"/>
</dbReference>
<accession>A0A1F6GZG4</accession>
<dbReference type="Proteomes" id="UP000177583">
    <property type="component" value="Unassembled WGS sequence"/>
</dbReference>
<dbReference type="SUPFAM" id="SSF53335">
    <property type="entry name" value="S-adenosyl-L-methionine-dependent methyltransferases"/>
    <property type="match status" value="1"/>
</dbReference>
<evidence type="ECO:0000313" key="3">
    <source>
        <dbReference type="Proteomes" id="UP000177583"/>
    </source>
</evidence>